<reference evidence="2" key="1">
    <citation type="journal article" date="2021" name="IMA Fungus">
        <title>Genomic characterization of three marine fungi, including Emericellopsis atlantica sp. nov. with signatures of a generalist lifestyle and marine biomass degradation.</title>
        <authorList>
            <person name="Hagestad O.C."/>
            <person name="Hou L."/>
            <person name="Andersen J.H."/>
            <person name="Hansen E.H."/>
            <person name="Altermark B."/>
            <person name="Li C."/>
            <person name="Kuhnert E."/>
            <person name="Cox R.J."/>
            <person name="Crous P.W."/>
            <person name="Spatafora J.W."/>
            <person name="Lail K."/>
            <person name="Amirebrahimi M."/>
            <person name="Lipzen A."/>
            <person name="Pangilinan J."/>
            <person name="Andreopoulos W."/>
            <person name="Hayes R.D."/>
            <person name="Ng V."/>
            <person name="Grigoriev I.V."/>
            <person name="Jackson S.A."/>
            <person name="Sutton T.D.S."/>
            <person name="Dobson A.D.W."/>
            <person name="Rama T."/>
        </authorList>
    </citation>
    <scope>NUCLEOTIDE SEQUENCE</scope>
    <source>
        <strain evidence="2">TS7</strain>
    </source>
</reference>
<dbReference type="GeneID" id="70290121"/>
<comment type="caution">
    <text evidence="2">The sequence shown here is derived from an EMBL/GenBank/DDBJ whole genome shotgun (WGS) entry which is preliminary data.</text>
</comment>
<dbReference type="RefSeq" id="XP_046114763.1">
    <property type="nucleotide sequence ID" value="XM_046259218.1"/>
</dbReference>
<accession>A0A9P7ZEY1</accession>
<dbReference type="Proteomes" id="UP000887229">
    <property type="component" value="Unassembled WGS sequence"/>
</dbReference>
<organism evidence="2 3">
    <name type="scientific">Emericellopsis atlantica</name>
    <dbReference type="NCBI Taxonomy" id="2614577"/>
    <lineage>
        <taxon>Eukaryota</taxon>
        <taxon>Fungi</taxon>
        <taxon>Dikarya</taxon>
        <taxon>Ascomycota</taxon>
        <taxon>Pezizomycotina</taxon>
        <taxon>Sordariomycetes</taxon>
        <taxon>Hypocreomycetidae</taxon>
        <taxon>Hypocreales</taxon>
        <taxon>Bionectriaceae</taxon>
        <taxon>Emericellopsis</taxon>
    </lineage>
</organism>
<name>A0A9P7ZEY1_9HYPO</name>
<dbReference type="EMBL" id="MU251273">
    <property type="protein sequence ID" value="KAG9250839.1"/>
    <property type="molecule type" value="Genomic_DNA"/>
</dbReference>
<evidence type="ECO:0000313" key="3">
    <source>
        <dbReference type="Proteomes" id="UP000887229"/>
    </source>
</evidence>
<keyword evidence="3" id="KW-1185">Reference proteome</keyword>
<dbReference type="AlphaFoldDB" id="A0A9P7ZEY1"/>
<proteinExistence type="predicted"/>
<feature type="region of interest" description="Disordered" evidence="1">
    <location>
        <begin position="86"/>
        <end position="112"/>
    </location>
</feature>
<gene>
    <name evidence="2" type="ORF">F5Z01DRAFT_343387</name>
</gene>
<evidence type="ECO:0000313" key="2">
    <source>
        <dbReference type="EMBL" id="KAG9250839.1"/>
    </source>
</evidence>
<protein>
    <submittedName>
        <fullName evidence="2">Uncharacterized protein</fullName>
    </submittedName>
</protein>
<sequence length="161" mass="18082">MHCDSRSRARVGPPTSARCRHRLLVLATCSRQSSFTLDLGLFPHTTTACREDVRKSPPVLRHGTLSSVFLQQRVAALFGPSERRMEARTPGCRHHARCSPSPKDRPRSGSSTLSSLDFTWRLALWRATSRHGSICRGTWYKAEAGDYTNRPRSAQNFSCLL</sequence>
<evidence type="ECO:0000256" key="1">
    <source>
        <dbReference type="SAM" id="MobiDB-lite"/>
    </source>
</evidence>